<dbReference type="Proteomes" id="UP000036681">
    <property type="component" value="Unplaced"/>
</dbReference>
<reference evidence="2" key="1">
    <citation type="submission" date="2017-02" db="UniProtKB">
        <authorList>
            <consortium name="WormBaseParasite"/>
        </authorList>
    </citation>
    <scope>IDENTIFICATION</scope>
</reference>
<sequence length="130" mass="15066">MGPTRKIKCSIARYFKQSVNLLICNEANFSNHHIFHIWKVIGNTIRITVFITPFLLVKQLQVQWCSVSETVLTSEIMRQQKEVIFCHLSSTFLSKSSARAALLMISPSGSWRRHRFVTFTPWHPLHIEAP</sequence>
<proteinExistence type="predicted"/>
<name>A0A0M3I551_ASCLU</name>
<organism evidence="1 2">
    <name type="scientific">Ascaris lumbricoides</name>
    <name type="common">Giant roundworm</name>
    <dbReference type="NCBI Taxonomy" id="6252"/>
    <lineage>
        <taxon>Eukaryota</taxon>
        <taxon>Metazoa</taxon>
        <taxon>Ecdysozoa</taxon>
        <taxon>Nematoda</taxon>
        <taxon>Chromadorea</taxon>
        <taxon>Rhabditida</taxon>
        <taxon>Spirurina</taxon>
        <taxon>Ascaridomorpha</taxon>
        <taxon>Ascaridoidea</taxon>
        <taxon>Ascarididae</taxon>
        <taxon>Ascaris</taxon>
    </lineage>
</organism>
<dbReference type="WBParaSite" id="ALUE_0001201001-mRNA-1">
    <property type="protein sequence ID" value="ALUE_0001201001-mRNA-1"/>
    <property type="gene ID" value="ALUE_0001201001"/>
</dbReference>
<evidence type="ECO:0000313" key="1">
    <source>
        <dbReference type="Proteomes" id="UP000036681"/>
    </source>
</evidence>
<keyword evidence="1" id="KW-1185">Reference proteome</keyword>
<evidence type="ECO:0000313" key="2">
    <source>
        <dbReference type="WBParaSite" id="ALUE_0001201001-mRNA-1"/>
    </source>
</evidence>
<accession>A0A0M3I551</accession>
<protein>
    <submittedName>
        <fullName evidence="2">Ovule protein</fullName>
    </submittedName>
</protein>
<dbReference type="AlphaFoldDB" id="A0A0M3I551"/>